<gene>
    <name evidence="1" type="ORF">JK629_14160</name>
</gene>
<dbReference type="RefSeq" id="WP_202336252.1">
    <property type="nucleotide sequence ID" value="NZ_CP068439.1"/>
</dbReference>
<organism evidence="1 2">
    <name type="scientific">Aequorivita iocasae</name>
    <dbReference type="NCBI Taxonomy" id="2803865"/>
    <lineage>
        <taxon>Bacteria</taxon>
        <taxon>Pseudomonadati</taxon>
        <taxon>Bacteroidota</taxon>
        <taxon>Flavobacteriia</taxon>
        <taxon>Flavobacteriales</taxon>
        <taxon>Flavobacteriaceae</taxon>
        <taxon>Aequorivita</taxon>
    </lineage>
</organism>
<keyword evidence="2" id="KW-1185">Reference proteome</keyword>
<dbReference type="EMBL" id="CP068439">
    <property type="protein sequence ID" value="QQX76448.1"/>
    <property type="molecule type" value="Genomic_DNA"/>
</dbReference>
<reference evidence="1 2" key="1">
    <citation type="submission" date="2021-01" db="EMBL/GenBank/DDBJ databases">
        <title>Aequorivita sp. strain KX20305, a bacterium isolated from the sediment collected at a cold seep field in South China Sea.</title>
        <authorList>
            <person name="Zhang H."/>
            <person name="Li C."/>
        </authorList>
    </citation>
    <scope>NUCLEOTIDE SEQUENCE [LARGE SCALE GENOMIC DNA]</scope>
    <source>
        <strain evidence="1 2">KX20305</strain>
    </source>
</reference>
<evidence type="ECO:0000313" key="2">
    <source>
        <dbReference type="Proteomes" id="UP000629420"/>
    </source>
</evidence>
<accession>A0ABX7DSC4</accession>
<name>A0ABX7DSC4_9FLAO</name>
<evidence type="ECO:0008006" key="3">
    <source>
        <dbReference type="Google" id="ProtNLM"/>
    </source>
</evidence>
<evidence type="ECO:0000313" key="1">
    <source>
        <dbReference type="EMBL" id="QQX76448.1"/>
    </source>
</evidence>
<proteinExistence type="predicted"/>
<dbReference type="Proteomes" id="UP000629420">
    <property type="component" value="Chromosome"/>
</dbReference>
<sequence>MIVYKQQIQNNVLEFKELDELTAQSWTYKTKNTYYNKKKLLEKLNAFFDWHINYCNTFLKGKTYNQKNLASTVLKTKFKNQTHWNEYIKKSLFLSLEYVEYLKSVVKLKNLSAFEHTISNLKIDLEWLIASVEVDLKKTVTSISLNSGRRKYLSPTDLFSAARTLFRIEEFSKMEDLYLRDLKPVVMFQIRQLLEVFGRELIGYYSINDQSGLPVKRFTQISWEFIKEEVKSSNSRIIFPFDVQMIIDINQWANDFVHTTYLHSSYIQYFVLKAINVLFASKTKGIKIYTGETVSKINIADIKIRDYNLLKVDFDQFLNNRIPNIVVDWMPTKKVGAYIITE</sequence>
<protein>
    <recommendedName>
        <fullName evidence="3">Phage integrase SAM-like domain-containing protein</fullName>
    </recommendedName>
</protein>